<dbReference type="AlphaFoldDB" id="A0A1B7MK02"/>
<keyword evidence="2" id="KW-1185">Reference proteome</keyword>
<protein>
    <submittedName>
        <fullName evidence="1">Uncharacterized protein</fullName>
    </submittedName>
</protein>
<dbReference type="InParanoid" id="A0A1B7MK02"/>
<proteinExistence type="predicted"/>
<reference evidence="1 2" key="1">
    <citation type="submission" date="2016-06" db="EMBL/GenBank/DDBJ databases">
        <title>Comparative genomics of the ectomycorrhizal sister species Rhizopogon vinicolor and Rhizopogon vesiculosus (Basidiomycota: Boletales) reveals a divergence of the mating type B locus.</title>
        <authorList>
            <consortium name="DOE Joint Genome Institute"/>
            <person name="Mujic A.B."/>
            <person name="Kuo A."/>
            <person name="Tritt A."/>
            <person name="Lipzen A."/>
            <person name="Chen C."/>
            <person name="Johnson J."/>
            <person name="Sharma A."/>
            <person name="Barry K."/>
            <person name="Grigoriev I.V."/>
            <person name="Spatafora J.W."/>
        </authorList>
    </citation>
    <scope>NUCLEOTIDE SEQUENCE [LARGE SCALE GENOMIC DNA]</scope>
    <source>
        <strain evidence="1 2">AM-OR11-026</strain>
    </source>
</reference>
<gene>
    <name evidence="1" type="ORF">K503DRAFT_786875</name>
</gene>
<dbReference type="Proteomes" id="UP000092154">
    <property type="component" value="Unassembled WGS sequence"/>
</dbReference>
<evidence type="ECO:0000313" key="2">
    <source>
        <dbReference type="Proteomes" id="UP000092154"/>
    </source>
</evidence>
<name>A0A1B7MK02_9AGAM</name>
<sequence>MTSPASSRASELGQLIAFFADSARCIYVESGALPSSSRAGLYNGDPAITIRDLLFKCCSTLQRPLLIPTRPNTPFQSHIPTPSPHSGMVKRTFLAFHLSSPFQVLLRPNRPAYNFRKAGQREMVTFSLRGFPSDDVYAAVCFSLDRTQLYRRVERTEGKYTLLDIYIINMSARDNYLQPQGSPQRRGLHREAFLVRRDADNNTDKLGYTLLALVYA</sequence>
<accession>A0A1B7MK02</accession>
<dbReference type="EMBL" id="KV448882">
    <property type="protein sequence ID" value="OAX32917.1"/>
    <property type="molecule type" value="Genomic_DNA"/>
</dbReference>
<evidence type="ECO:0000313" key="1">
    <source>
        <dbReference type="EMBL" id="OAX32917.1"/>
    </source>
</evidence>
<organism evidence="1 2">
    <name type="scientific">Rhizopogon vinicolor AM-OR11-026</name>
    <dbReference type="NCBI Taxonomy" id="1314800"/>
    <lineage>
        <taxon>Eukaryota</taxon>
        <taxon>Fungi</taxon>
        <taxon>Dikarya</taxon>
        <taxon>Basidiomycota</taxon>
        <taxon>Agaricomycotina</taxon>
        <taxon>Agaricomycetes</taxon>
        <taxon>Agaricomycetidae</taxon>
        <taxon>Boletales</taxon>
        <taxon>Suillineae</taxon>
        <taxon>Rhizopogonaceae</taxon>
        <taxon>Rhizopogon</taxon>
    </lineage>
</organism>